<dbReference type="InterPro" id="IPR036397">
    <property type="entry name" value="RNaseH_sf"/>
</dbReference>
<evidence type="ECO:0000313" key="1">
    <source>
        <dbReference type="EMBL" id="CAH2249544.1"/>
    </source>
</evidence>
<dbReference type="EMBL" id="CAKXAJ010025998">
    <property type="protein sequence ID" value="CAH2249544.1"/>
    <property type="molecule type" value="Genomic_DNA"/>
</dbReference>
<dbReference type="GO" id="GO:0003676">
    <property type="term" value="F:nucleic acid binding"/>
    <property type="evidence" value="ECO:0007669"/>
    <property type="project" value="InterPro"/>
</dbReference>
<evidence type="ECO:0000313" key="2">
    <source>
        <dbReference type="Proteomes" id="UP000838756"/>
    </source>
</evidence>
<dbReference type="AlphaFoldDB" id="A0A8S4SD77"/>
<name>A0A8S4SD77_9NEOP</name>
<dbReference type="Proteomes" id="UP000838756">
    <property type="component" value="Unassembled WGS sequence"/>
</dbReference>
<sequence length="129" mass="15039">MKPKLFEGKVDDEKLITSDNTVRKRSWSVRLQRLQNPGLSRNNDDDGIGRELFHYELLSGRTIDSDLYCQQRMRLKQEVEIKRSKSINRKPAVFQHDKARLHTSQHSLSHSLKIKRVYLGGDNASAMYL</sequence>
<dbReference type="OrthoDB" id="8193942at2759"/>
<reference evidence="1" key="1">
    <citation type="submission" date="2022-03" db="EMBL/GenBank/DDBJ databases">
        <authorList>
            <person name="Lindestad O."/>
        </authorList>
    </citation>
    <scope>NUCLEOTIDE SEQUENCE</scope>
</reference>
<dbReference type="Gene3D" id="3.30.420.10">
    <property type="entry name" value="Ribonuclease H-like superfamily/Ribonuclease H"/>
    <property type="match status" value="1"/>
</dbReference>
<gene>
    <name evidence="1" type="primary">jg18775</name>
    <name evidence="1" type="ORF">PAEG_LOCUS21915</name>
</gene>
<keyword evidence="2" id="KW-1185">Reference proteome</keyword>
<protein>
    <submittedName>
        <fullName evidence="1">Jg18775 protein</fullName>
    </submittedName>
</protein>
<accession>A0A8S4SD77</accession>
<proteinExistence type="predicted"/>
<comment type="caution">
    <text evidence="1">The sequence shown here is derived from an EMBL/GenBank/DDBJ whole genome shotgun (WGS) entry which is preliminary data.</text>
</comment>
<organism evidence="1 2">
    <name type="scientific">Pararge aegeria aegeria</name>
    <dbReference type="NCBI Taxonomy" id="348720"/>
    <lineage>
        <taxon>Eukaryota</taxon>
        <taxon>Metazoa</taxon>
        <taxon>Ecdysozoa</taxon>
        <taxon>Arthropoda</taxon>
        <taxon>Hexapoda</taxon>
        <taxon>Insecta</taxon>
        <taxon>Pterygota</taxon>
        <taxon>Neoptera</taxon>
        <taxon>Endopterygota</taxon>
        <taxon>Lepidoptera</taxon>
        <taxon>Glossata</taxon>
        <taxon>Ditrysia</taxon>
        <taxon>Papilionoidea</taxon>
        <taxon>Nymphalidae</taxon>
        <taxon>Satyrinae</taxon>
        <taxon>Satyrini</taxon>
        <taxon>Parargina</taxon>
        <taxon>Pararge</taxon>
    </lineage>
</organism>